<accession>A0A4Y3RU81</accession>
<dbReference type="OrthoDB" id="5510591at2"/>
<dbReference type="Gene3D" id="3.90.25.10">
    <property type="entry name" value="UDP-galactose 4-epimerase, domain 1"/>
    <property type="match status" value="1"/>
</dbReference>
<name>A0A4Y3RU81_9ACTN</name>
<dbReference type="AlphaFoldDB" id="A0A4Y3RU81"/>
<evidence type="ECO:0000259" key="1">
    <source>
        <dbReference type="Pfam" id="PF05368"/>
    </source>
</evidence>
<dbReference type="InterPro" id="IPR036291">
    <property type="entry name" value="NAD(P)-bd_dom_sf"/>
</dbReference>
<sequence>MSIVVTGATGQLGRLVIDALLATVPAGSVAAVVRNKEKAADLAERGVELRIADYSRPETLAEAFEAGDRVLLISGSEVGQRVPQHAAVIDAAKAAGVAQLAYTGVLGGPEADFDLAAEHKETERLILASGLPHTFLRNGWYTENYTANLAPVLAHGAVVSNAGEGRIASATRADYAAAAAAVLTGPAEEHLNKAYELSGDIAWSHAEYAAEVAAQSGREIAYNNVPAEAHLAILTGAGVPEPFAAILVDVDRAVEHGALALRTGDLARLIGRPTTPIAVTIKEALNAS</sequence>
<evidence type="ECO:0000313" key="3">
    <source>
        <dbReference type="Proteomes" id="UP000315226"/>
    </source>
</evidence>
<protein>
    <submittedName>
        <fullName evidence="2">NAD(P)-dependent oxidoreductase</fullName>
    </submittedName>
</protein>
<feature type="domain" description="NmrA-like" evidence="1">
    <location>
        <begin position="3"/>
        <end position="247"/>
    </location>
</feature>
<dbReference type="Pfam" id="PF05368">
    <property type="entry name" value="NmrA"/>
    <property type="match status" value="1"/>
</dbReference>
<gene>
    <name evidence="2" type="ORF">SGA01_66000</name>
</gene>
<proteinExistence type="predicted"/>
<dbReference type="PANTHER" id="PTHR47129">
    <property type="entry name" value="QUINONE OXIDOREDUCTASE 2"/>
    <property type="match status" value="1"/>
</dbReference>
<dbReference type="CDD" id="cd05269">
    <property type="entry name" value="TMR_SDR_a"/>
    <property type="match status" value="1"/>
</dbReference>
<dbReference type="PANTHER" id="PTHR47129:SF1">
    <property type="entry name" value="NMRA-LIKE DOMAIN-CONTAINING PROTEIN"/>
    <property type="match status" value="1"/>
</dbReference>
<evidence type="ECO:0000313" key="2">
    <source>
        <dbReference type="EMBL" id="GEB60995.1"/>
    </source>
</evidence>
<dbReference type="InterPro" id="IPR008030">
    <property type="entry name" value="NmrA-like"/>
</dbReference>
<dbReference type="InterPro" id="IPR052718">
    <property type="entry name" value="NmrA-type_oxidoreductase"/>
</dbReference>
<reference evidence="2 3" key="1">
    <citation type="submission" date="2019-06" db="EMBL/GenBank/DDBJ databases">
        <title>Whole genome shotgun sequence of Streptomyces gardneri NBRC 12865.</title>
        <authorList>
            <person name="Hosoyama A."/>
            <person name="Uohara A."/>
            <person name="Ohji S."/>
            <person name="Ichikawa N."/>
        </authorList>
    </citation>
    <scope>NUCLEOTIDE SEQUENCE [LARGE SCALE GENOMIC DNA]</scope>
    <source>
        <strain evidence="2 3">NBRC 12865</strain>
    </source>
</reference>
<organism evidence="2 3">
    <name type="scientific">Streptomyces gardneri</name>
    <dbReference type="NCBI Taxonomy" id="66892"/>
    <lineage>
        <taxon>Bacteria</taxon>
        <taxon>Bacillati</taxon>
        <taxon>Actinomycetota</taxon>
        <taxon>Actinomycetes</taxon>
        <taxon>Kitasatosporales</taxon>
        <taxon>Streptomycetaceae</taxon>
        <taxon>Streptomyces</taxon>
    </lineage>
</organism>
<keyword evidence="3" id="KW-1185">Reference proteome</keyword>
<comment type="caution">
    <text evidence="2">The sequence shown here is derived from an EMBL/GenBank/DDBJ whole genome shotgun (WGS) entry which is preliminary data.</text>
</comment>
<dbReference type="Proteomes" id="UP000315226">
    <property type="component" value="Unassembled WGS sequence"/>
</dbReference>
<dbReference type="Gene3D" id="3.40.50.720">
    <property type="entry name" value="NAD(P)-binding Rossmann-like Domain"/>
    <property type="match status" value="1"/>
</dbReference>
<dbReference type="EMBL" id="BJMN01000050">
    <property type="protein sequence ID" value="GEB60995.1"/>
    <property type="molecule type" value="Genomic_DNA"/>
</dbReference>
<dbReference type="SUPFAM" id="SSF51735">
    <property type="entry name" value="NAD(P)-binding Rossmann-fold domains"/>
    <property type="match status" value="1"/>
</dbReference>
<dbReference type="RefSeq" id="WP_141301094.1">
    <property type="nucleotide sequence ID" value="NZ_BJMN01000050.1"/>
</dbReference>